<feature type="coiled-coil region" evidence="5">
    <location>
        <begin position="170"/>
        <end position="204"/>
    </location>
</feature>
<dbReference type="InterPro" id="IPR050308">
    <property type="entry name" value="MukB/SMC"/>
</dbReference>
<evidence type="ECO:0000313" key="8">
    <source>
        <dbReference type="EMBL" id="MFD1702292.1"/>
    </source>
</evidence>
<sequence length="664" mass="70023">MNFTKLRVVGFKTFVEPTDAPIEPGLTGIVGPNGCGKSNLVEAMRWVMGESSFKSLRASGMEDVIFAGSGGRPARNHTEVTLTLDNSARTAPEPFNGSDEIEVSRRIARGLGSTYRINGREVRARDVQLLFADASSGARSPALVGQGRVGEIINARPEQRRRILEEAAGIAGLHQRRREAEQRLDGAEQNLARVEDVLGQLDQRGEALRRQAKTAERYRALTDEIRSMESVALVVDHQAAAVAEAEAASAEAAAVAAVGAAMREQGEAARAEAVAAHALGPARSAAADAEAERLRLAQEAAALEGEEARARSRLDELARQIAQIDGDLAREAALAEDAAASLSRLAEAESALGSDDPSITDAARAEVTARLEAAENRLAEAEAAVATATAEAAARLAERRDLARRRDDASARRDALAREAEALAREAATLAREAGALGDADALALRAEEARARAGQAERAAEAAEAAHVRARSDESAARGPAAQANARAERASSEARTLAKLLATDAGRAFPAALELLVVDRGFETALGAALGDDLDAAIDPRAPIRWAGAEADAADPALPAGVTALGVHVVAPPELARRLAQIGVVDRADGERLRRSLAVGQRLVSREGDLWRWDGLTLGADAPTPAARRLQEKNRLGTVEREAAAARAEADRLRLVVDEARR</sequence>
<dbReference type="RefSeq" id="WP_378797483.1">
    <property type="nucleotide sequence ID" value="NZ_JBHUER010000003.1"/>
</dbReference>
<dbReference type="SUPFAM" id="SSF52540">
    <property type="entry name" value="P-loop containing nucleoside triphosphate hydrolases"/>
    <property type="match status" value="1"/>
</dbReference>
<feature type="domain" description="RecF/RecN/SMC N-terminal" evidence="7">
    <location>
        <begin position="4"/>
        <end position="134"/>
    </location>
</feature>
<evidence type="ECO:0000256" key="6">
    <source>
        <dbReference type="SAM" id="MobiDB-lite"/>
    </source>
</evidence>
<evidence type="ECO:0000313" key="9">
    <source>
        <dbReference type="Proteomes" id="UP001597308"/>
    </source>
</evidence>
<feature type="region of interest" description="Disordered" evidence="6">
    <location>
        <begin position="456"/>
        <end position="491"/>
    </location>
</feature>
<evidence type="ECO:0000259" key="7">
    <source>
        <dbReference type="Pfam" id="PF02463"/>
    </source>
</evidence>
<gene>
    <name evidence="8" type="ORF">ACFSCV_04670</name>
</gene>
<comment type="caution">
    <text evidence="8">The sequence shown here is derived from an EMBL/GenBank/DDBJ whole genome shotgun (WGS) entry which is preliminary data.</text>
</comment>
<dbReference type="PANTHER" id="PTHR42963:SF1">
    <property type="entry name" value="DUF4476 DOMAIN-CONTAINING PROTEIN"/>
    <property type="match status" value="1"/>
</dbReference>
<keyword evidence="5" id="KW-0175">Coiled coil</keyword>
<name>A0ABW4K3G5_9HYPH</name>
<keyword evidence="1" id="KW-0963">Cytoplasm</keyword>
<accession>A0ABW4K3G5</accession>
<dbReference type="InterPro" id="IPR027417">
    <property type="entry name" value="P-loop_NTPase"/>
</dbReference>
<dbReference type="PANTHER" id="PTHR42963">
    <property type="entry name" value="CHROMOSOME PARTITION PROTEIN MUKB"/>
    <property type="match status" value="1"/>
</dbReference>
<reference evidence="9" key="1">
    <citation type="journal article" date="2019" name="Int. J. Syst. Evol. Microbiol.">
        <title>The Global Catalogue of Microorganisms (GCM) 10K type strain sequencing project: providing services to taxonomists for standard genome sequencing and annotation.</title>
        <authorList>
            <consortium name="The Broad Institute Genomics Platform"/>
            <consortium name="The Broad Institute Genome Sequencing Center for Infectious Disease"/>
            <person name="Wu L."/>
            <person name="Ma J."/>
        </authorList>
    </citation>
    <scope>NUCLEOTIDE SEQUENCE [LARGE SCALE GENOMIC DNA]</scope>
    <source>
        <strain evidence="9">KCTC 23707</strain>
    </source>
</reference>
<evidence type="ECO:0000256" key="3">
    <source>
        <dbReference type="ARBA" id="ARBA00023067"/>
    </source>
</evidence>
<protein>
    <submittedName>
        <fullName evidence="8">AAA family ATPase</fullName>
    </submittedName>
</protein>
<dbReference type="Pfam" id="PF02463">
    <property type="entry name" value="SMC_N"/>
    <property type="match status" value="1"/>
</dbReference>
<feature type="coiled-coil region" evidence="5">
    <location>
        <begin position="286"/>
        <end position="320"/>
    </location>
</feature>
<evidence type="ECO:0000256" key="4">
    <source>
        <dbReference type="ARBA" id="ARBA00023125"/>
    </source>
</evidence>
<evidence type="ECO:0000256" key="5">
    <source>
        <dbReference type="SAM" id="Coils"/>
    </source>
</evidence>
<feature type="compositionally biased region" description="Low complexity" evidence="6">
    <location>
        <begin position="478"/>
        <end position="487"/>
    </location>
</feature>
<organism evidence="8 9">
    <name type="scientific">Methylopila henanensis</name>
    <dbReference type="NCBI Taxonomy" id="873516"/>
    <lineage>
        <taxon>Bacteria</taxon>
        <taxon>Pseudomonadati</taxon>
        <taxon>Pseudomonadota</taxon>
        <taxon>Alphaproteobacteria</taxon>
        <taxon>Hyphomicrobiales</taxon>
        <taxon>Methylopilaceae</taxon>
        <taxon>Methylopila</taxon>
    </lineage>
</organism>
<evidence type="ECO:0000256" key="2">
    <source>
        <dbReference type="ARBA" id="ARBA00022829"/>
    </source>
</evidence>
<dbReference type="EMBL" id="JBHUER010000003">
    <property type="protein sequence ID" value="MFD1702292.1"/>
    <property type="molecule type" value="Genomic_DNA"/>
</dbReference>
<keyword evidence="4" id="KW-0238">DNA-binding</keyword>
<keyword evidence="2" id="KW-0159">Chromosome partition</keyword>
<feature type="non-terminal residue" evidence="8">
    <location>
        <position position="664"/>
    </location>
</feature>
<dbReference type="Proteomes" id="UP001597308">
    <property type="component" value="Unassembled WGS sequence"/>
</dbReference>
<keyword evidence="9" id="KW-1185">Reference proteome</keyword>
<keyword evidence="3" id="KW-0226">DNA condensation</keyword>
<dbReference type="Gene3D" id="3.40.50.300">
    <property type="entry name" value="P-loop containing nucleotide triphosphate hydrolases"/>
    <property type="match status" value="1"/>
</dbReference>
<evidence type="ECO:0000256" key="1">
    <source>
        <dbReference type="ARBA" id="ARBA00022490"/>
    </source>
</evidence>
<dbReference type="InterPro" id="IPR003395">
    <property type="entry name" value="RecF/RecN/SMC_N"/>
</dbReference>
<proteinExistence type="predicted"/>
<feature type="compositionally biased region" description="Basic and acidic residues" evidence="6">
    <location>
        <begin position="459"/>
        <end position="477"/>
    </location>
</feature>